<accession>A0A3N6N530</accession>
<protein>
    <recommendedName>
        <fullName evidence="3">YMGG-like Gly-zipper domain-containing protein</fullName>
    </recommendedName>
</protein>
<name>A0A3N6N530_9BURK</name>
<comment type="caution">
    <text evidence="1">The sequence shown here is derived from an EMBL/GenBank/DDBJ whole genome shotgun (WGS) entry which is preliminary data.</text>
</comment>
<reference evidence="1 2" key="1">
    <citation type="submission" date="2018-11" db="EMBL/GenBank/DDBJ databases">
        <title>Paraburkholderia sp. DHOA04, isolated from soil.</title>
        <authorList>
            <person name="Gao Z.-H."/>
            <person name="Qiu L.-H."/>
            <person name="Fu J.-C."/>
        </authorList>
    </citation>
    <scope>NUCLEOTIDE SEQUENCE [LARGE SCALE GENOMIC DNA]</scope>
    <source>
        <strain evidence="1 2">DHOA04</strain>
    </source>
</reference>
<gene>
    <name evidence="1" type="ORF">D1Y85_14310</name>
</gene>
<evidence type="ECO:0008006" key="3">
    <source>
        <dbReference type="Google" id="ProtNLM"/>
    </source>
</evidence>
<organism evidence="1 2">
    <name type="scientific">Paraburkholderia dinghuensis</name>
    <dbReference type="NCBI Taxonomy" id="2305225"/>
    <lineage>
        <taxon>Bacteria</taxon>
        <taxon>Pseudomonadati</taxon>
        <taxon>Pseudomonadota</taxon>
        <taxon>Betaproteobacteria</taxon>
        <taxon>Burkholderiales</taxon>
        <taxon>Burkholderiaceae</taxon>
        <taxon>Paraburkholderia</taxon>
    </lineage>
</organism>
<sequence length="73" mass="6877">MKRLGWIICNGALVAVIGCTNMTPQQQGVVSGAGLGAAGGAGIAAIAGGNAWTGAIIGGTAGAVAGSMRAGHW</sequence>
<evidence type="ECO:0000313" key="2">
    <source>
        <dbReference type="Proteomes" id="UP000272778"/>
    </source>
</evidence>
<keyword evidence="2" id="KW-1185">Reference proteome</keyword>
<proteinExistence type="predicted"/>
<dbReference type="EMBL" id="RQIS01000009">
    <property type="protein sequence ID" value="RQH05781.1"/>
    <property type="molecule type" value="Genomic_DNA"/>
</dbReference>
<evidence type="ECO:0000313" key="1">
    <source>
        <dbReference type="EMBL" id="RQH05781.1"/>
    </source>
</evidence>
<dbReference type="Proteomes" id="UP000272778">
    <property type="component" value="Unassembled WGS sequence"/>
</dbReference>
<dbReference type="RefSeq" id="WP_124151709.1">
    <property type="nucleotide sequence ID" value="NZ_RQIS01000009.1"/>
</dbReference>
<dbReference type="OrthoDB" id="9115259at2"/>
<dbReference type="PROSITE" id="PS51257">
    <property type="entry name" value="PROKAR_LIPOPROTEIN"/>
    <property type="match status" value="1"/>
</dbReference>
<dbReference type="AlphaFoldDB" id="A0A3N6N530"/>